<dbReference type="InterPro" id="IPR003323">
    <property type="entry name" value="OTU_dom"/>
</dbReference>
<reference evidence="4" key="1">
    <citation type="submission" date="2024-06" db="EMBL/GenBank/DDBJ databases">
        <authorList>
            <person name="Ryan C."/>
        </authorList>
    </citation>
    <scope>NUCLEOTIDE SEQUENCE [LARGE SCALE GENOMIC DNA]</scope>
</reference>
<feature type="compositionally biased region" description="Basic and acidic residues" evidence="1">
    <location>
        <begin position="19"/>
        <end position="32"/>
    </location>
</feature>
<feature type="compositionally biased region" description="Low complexity" evidence="1">
    <location>
        <begin position="70"/>
        <end position="84"/>
    </location>
</feature>
<evidence type="ECO:0000256" key="1">
    <source>
        <dbReference type="SAM" id="MobiDB-lite"/>
    </source>
</evidence>
<dbReference type="AlphaFoldDB" id="A0ABC9EJM9"/>
<evidence type="ECO:0000259" key="2">
    <source>
        <dbReference type="PROSITE" id="PS50802"/>
    </source>
</evidence>
<sequence>MDSGSASAKNQDNNQTKEPPGDDVPRPPEESKAAPAAAAAAPEPPPPAPPSERLQERTNGSPEAGGGRNPSAPAAVAAEAASAAQRDGTGIAAPSPRGSAAVGKPPLPPRAAPSRRDSASVKPPLPPIAASISRAGEPKPAGGKPPLPHRAVPASTLKSKGKKPMSHEEVVESGMAVRVKWREMREGRRGMAEEFNELLEESKKAMPEQGTATQQKKQAMPVTIWHKNYYKGSPWRKFLDRVGISDLNSRVMNPAVNYETIPIAGIPLHYGLLEMVAGQGLEFNANALNLQRVYSEFRPVLGDGECFYRSFIFNYLEQVLDRQDTHEERRILAAAEEVAMQHARLGWADEFSRSHKAFKNLINKVKGWKINRWHVPTSNSYRKRKLLQYFNSYHGRNDIYAFLRFVAAIWMCSHSEEFTPLIQPEIEEGGYTTLTDWCLVEVIQQKVMTDHIQITALLRALEVSLRVEELLQGFGDDLHTVQGSQDHEAPRVILLYTNNNHYDIIYPDPNAAVSQGSDNVEIPPANSPSQDRGGSCTGEKPGEEQIAQVESSPTGENPNQHTEQGGS</sequence>
<dbReference type="SUPFAM" id="SSF54001">
    <property type="entry name" value="Cysteine proteinases"/>
    <property type="match status" value="1"/>
</dbReference>
<dbReference type="InterPro" id="IPR019400">
    <property type="entry name" value="Peptidase_C65_otubain"/>
</dbReference>
<dbReference type="Pfam" id="PF10275">
    <property type="entry name" value="Peptidase_C65"/>
    <property type="match status" value="1"/>
</dbReference>
<dbReference type="PROSITE" id="PS50802">
    <property type="entry name" value="OTU"/>
    <property type="match status" value="1"/>
</dbReference>
<dbReference type="EMBL" id="OZ075114">
    <property type="protein sequence ID" value="CAL5058032.1"/>
    <property type="molecule type" value="Genomic_DNA"/>
</dbReference>
<name>A0ABC9EJM9_9POAL</name>
<accession>A0ABC9EJM9</accession>
<feature type="region of interest" description="Disordered" evidence="1">
    <location>
        <begin position="513"/>
        <end position="567"/>
    </location>
</feature>
<protein>
    <recommendedName>
        <fullName evidence="2">OTU domain-containing protein</fullName>
    </recommendedName>
</protein>
<proteinExistence type="predicted"/>
<dbReference type="Proteomes" id="UP001497457">
    <property type="component" value="Chromosome 4rd"/>
</dbReference>
<dbReference type="InterPro" id="IPR042467">
    <property type="entry name" value="Peptidase_C65_otubain_sub2"/>
</dbReference>
<evidence type="ECO:0000313" key="3">
    <source>
        <dbReference type="EMBL" id="CAL5058032.1"/>
    </source>
</evidence>
<feature type="domain" description="OTU" evidence="2">
    <location>
        <begin position="295"/>
        <end position="508"/>
    </location>
</feature>
<dbReference type="PANTHER" id="PTHR12931">
    <property type="entry name" value="UBIQUITIN THIOLESTERASE PROTEIN OTUB"/>
    <property type="match status" value="1"/>
</dbReference>
<reference evidence="3 4" key="2">
    <citation type="submission" date="2024-10" db="EMBL/GenBank/DDBJ databases">
        <authorList>
            <person name="Ryan C."/>
        </authorList>
    </citation>
    <scope>NUCLEOTIDE SEQUENCE [LARGE SCALE GENOMIC DNA]</scope>
</reference>
<organism evidence="3 4">
    <name type="scientific">Urochloa decumbens</name>
    <dbReference type="NCBI Taxonomy" id="240449"/>
    <lineage>
        <taxon>Eukaryota</taxon>
        <taxon>Viridiplantae</taxon>
        <taxon>Streptophyta</taxon>
        <taxon>Embryophyta</taxon>
        <taxon>Tracheophyta</taxon>
        <taxon>Spermatophyta</taxon>
        <taxon>Magnoliopsida</taxon>
        <taxon>Liliopsida</taxon>
        <taxon>Poales</taxon>
        <taxon>Poaceae</taxon>
        <taxon>PACMAD clade</taxon>
        <taxon>Panicoideae</taxon>
        <taxon>Panicodae</taxon>
        <taxon>Paniceae</taxon>
        <taxon>Melinidinae</taxon>
        <taxon>Urochloa</taxon>
    </lineage>
</organism>
<keyword evidence="4" id="KW-1185">Reference proteome</keyword>
<feature type="region of interest" description="Disordered" evidence="1">
    <location>
        <begin position="1"/>
        <end position="171"/>
    </location>
</feature>
<dbReference type="CDD" id="cd22749">
    <property type="entry name" value="Otubain_C65"/>
    <property type="match status" value="1"/>
</dbReference>
<evidence type="ECO:0000313" key="4">
    <source>
        <dbReference type="Proteomes" id="UP001497457"/>
    </source>
</evidence>
<gene>
    <name evidence="3" type="ORF">URODEC1_LOCUS95986</name>
</gene>
<feature type="compositionally biased region" description="Polar residues" evidence="1">
    <location>
        <begin position="1"/>
        <end position="17"/>
    </location>
</feature>
<dbReference type="PANTHER" id="PTHR12931:SF17">
    <property type="entry name" value="OS02G0521500 PROTEIN"/>
    <property type="match status" value="1"/>
</dbReference>
<dbReference type="InterPro" id="IPR038765">
    <property type="entry name" value="Papain-like_cys_pep_sf"/>
</dbReference>
<dbReference type="Gene3D" id="1.20.1300.20">
    <property type="entry name" value="Peptidase C65 Otubain, subdomain 2"/>
    <property type="match status" value="1"/>
</dbReference>
<feature type="compositionally biased region" description="Polar residues" evidence="1">
    <location>
        <begin position="548"/>
        <end position="567"/>
    </location>
</feature>